<dbReference type="EMBL" id="JADXDR010000095">
    <property type="protein sequence ID" value="KAI7839731.1"/>
    <property type="molecule type" value="Genomic_DNA"/>
</dbReference>
<accession>A0AAD5DP61</accession>
<feature type="transmembrane region" description="Helical" evidence="7">
    <location>
        <begin position="403"/>
        <end position="424"/>
    </location>
</feature>
<feature type="transmembrane region" description="Helical" evidence="7">
    <location>
        <begin position="107"/>
        <end position="131"/>
    </location>
</feature>
<dbReference type="AlphaFoldDB" id="A0AAD5DP61"/>
<evidence type="ECO:0000256" key="2">
    <source>
        <dbReference type="ARBA" id="ARBA00022448"/>
    </source>
</evidence>
<feature type="transmembrane region" description="Helical" evidence="7">
    <location>
        <begin position="12"/>
        <end position="38"/>
    </location>
</feature>
<gene>
    <name evidence="9" type="ORF">COHA_006535</name>
</gene>
<dbReference type="PANTHER" id="PTHR48017">
    <property type="entry name" value="OS05G0424000 PROTEIN-RELATED"/>
    <property type="match status" value="1"/>
</dbReference>
<keyword evidence="4" id="KW-0029">Amino-acid transport</keyword>
<evidence type="ECO:0000259" key="8">
    <source>
        <dbReference type="Pfam" id="PF01490"/>
    </source>
</evidence>
<evidence type="ECO:0000313" key="10">
    <source>
        <dbReference type="Proteomes" id="UP001205105"/>
    </source>
</evidence>
<keyword evidence="10" id="KW-1185">Reference proteome</keyword>
<name>A0AAD5DP61_9CHLO</name>
<evidence type="ECO:0000313" key="9">
    <source>
        <dbReference type="EMBL" id="KAI7839731.1"/>
    </source>
</evidence>
<evidence type="ECO:0000256" key="7">
    <source>
        <dbReference type="SAM" id="Phobius"/>
    </source>
</evidence>
<evidence type="ECO:0000256" key="4">
    <source>
        <dbReference type="ARBA" id="ARBA00022970"/>
    </source>
</evidence>
<dbReference type="InterPro" id="IPR013057">
    <property type="entry name" value="AA_transpt_TM"/>
</dbReference>
<sequence length="439" mass="47197">MLFLSLDLPQGPICIIIFYIIQLLSSRMLAMVYCVNGVEHARYHHAVNNILGKWDSWGVAFFQILNCVLITIAYTITGALSMKTWKLTLLFSAAQVILSQVPNLESAWWVSGVGVATSLFYCMVALVLGLVYSGNHLGTVGGIQANQVNKAFAQCAWVASPFAYSFSLILLEIQDTMKQPPAATKTMKRAVDISVTGAFFFYLTVAVAGYVSLGNEVPGMVLAGFPDAPKGVLIAANVAIMLHMVSAYQSHVKAWRLRGAGVKPVGAITDAEKAGAAVPAAPYPAAPAGTVAGPDVSSEEAVRARVVRSSATVPTLRPVDNLRRLSQTAAMYHVDTGVANETVPLNDENYLLPFWMRLLVRTAYVAFSCIISVVLPFFGSIGTPSGAVQRKYWVYKPGGGVKWAMLIVGFVMFVVCGAATVAAVRDIILGWTNFKIFGD</sequence>
<evidence type="ECO:0000256" key="5">
    <source>
        <dbReference type="ARBA" id="ARBA00022989"/>
    </source>
</evidence>
<protein>
    <recommendedName>
        <fullName evidence="8">Amino acid transporter transmembrane domain-containing protein</fullName>
    </recommendedName>
</protein>
<keyword evidence="2" id="KW-0813">Transport</keyword>
<comment type="caution">
    <text evidence="9">The sequence shown here is derived from an EMBL/GenBank/DDBJ whole genome shotgun (WGS) entry which is preliminary data.</text>
</comment>
<feature type="transmembrane region" description="Helical" evidence="7">
    <location>
        <begin position="58"/>
        <end position="80"/>
    </location>
</feature>
<keyword evidence="3 7" id="KW-0812">Transmembrane</keyword>
<feature type="transmembrane region" description="Helical" evidence="7">
    <location>
        <begin position="363"/>
        <end position="383"/>
    </location>
</feature>
<organism evidence="9 10">
    <name type="scientific">Chlorella ohadii</name>
    <dbReference type="NCBI Taxonomy" id="2649997"/>
    <lineage>
        <taxon>Eukaryota</taxon>
        <taxon>Viridiplantae</taxon>
        <taxon>Chlorophyta</taxon>
        <taxon>core chlorophytes</taxon>
        <taxon>Trebouxiophyceae</taxon>
        <taxon>Chlorellales</taxon>
        <taxon>Chlorellaceae</taxon>
        <taxon>Chlorella clade</taxon>
        <taxon>Chlorella</taxon>
    </lineage>
</organism>
<evidence type="ECO:0000256" key="3">
    <source>
        <dbReference type="ARBA" id="ARBA00022692"/>
    </source>
</evidence>
<keyword evidence="5 7" id="KW-1133">Transmembrane helix</keyword>
<dbReference type="GO" id="GO:0016020">
    <property type="term" value="C:membrane"/>
    <property type="evidence" value="ECO:0007669"/>
    <property type="project" value="UniProtKB-SubCell"/>
</dbReference>
<proteinExistence type="predicted"/>
<dbReference type="GO" id="GO:0006865">
    <property type="term" value="P:amino acid transport"/>
    <property type="evidence" value="ECO:0007669"/>
    <property type="project" value="UniProtKB-KW"/>
</dbReference>
<feature type="domain" description="Amino acid transporter transmembrane" evidence="8">
    <location>
        <begin position="11"/>
        <end position="249"/>
    </location>
</feature>
<reference evidence="9" key="1">
    <citation type="submission" date="2020-11" db="EMBL/GenBank/DDBJ databases">
        <title>Chlorella ohadii genome sequencing and assembly.</title>
        <authorList>
            <person name="Murik O."/>
            <person name="Treves H."/>
            <person name="Kedem I."/>
            <person name="Shotland Y."/>
            <person name="Kaplan A."/>
        </authorList>
    </citation>
    <scope>NUCLEOTIDE SEQUENCE</scope>
    <source>
        <strain evidence="9">1</strain>
    </source>
</reference>
<comment type="subcellular location">
    <subcellularLocation>
        <location evidence="1">Membrane</location>
    </subcellularLocation>
</comment>
<feature type="transmembrane region" description="Helical" evidence="7">
    <location>
        <begin position="231"/>
        <end position="248"/>
    </location>
</feature>
<evidence type="ECO:0000256" key="1">
    <source>
        <dbReference type="ARBA" id="ARBA00004370"/>
    </source>
</evidence>
<dbReference type="Proteomes" id="UP001205105">
    <property type="component" value="Unassembled WGS sequence"/>
</dbReference>
<evidence type="ECO:0000256" key="6">
    <source>
        <dbReference type="ARBA" id="ARBA00023136"/>
    </source>
</evidence>
<keyword evidence="6 7" id="KW-0472">Membrane</keyword>
<dbReference type="Pfam" id="PF01490">
    <property type="entry name" value="Aa_trans"/>
    <property type="match status" value="1"/>
</dbReference>
<feature type="transmembrane region" description="Helical" evidence="7">
    <location>
        <begin position="191"/>
        <end position="211"/>
    </location>
</feature>